<evidence type="ECO:0000313" key="2">
    <source>
        <dbReference type="EMBL" id="CAG8734960.1"/>
    </source>
</evidence>
<name>A0A9N9NI39_FUNMO</name>
<feature type="non-terminal residue" evidence="2">
    <location>
        <position position="1"/>
    </location>
</feature>
<gene>
    <name evidence="2" type="ORF">FMOSSE_LOCUS15842</name>
</gene>
<protein>
    <submittedName>
        <fullName evidence="2">6395_t:CDS:1</fullName>
    </submittedName>
</protein>
<keyword evidence="3" id="KW-1185">Reference proteome</keyword>
<feature type="region of interest" description="Disordered" evidence="1">
    <location>
        <begin position="1"/>
        <end position="45"/>
    </location>
</feature>
<sequence length="45" mass="4874">LPFEQVRNENVRSNSANSSEASSSSISPKRPKGKSSSEQQPLEKA</sequence>
<comment type="caution">
    <text evidence="2">The sequence shown here is derived from an EMBL/GenBank/DDBJ whole genome shotgun (WGS) entry which is preliminary data.</text>
</comment>
<accession>A0A9N9NI39</accession>
<feature type="non-terminal residue" evidence="2">
    <location>
        <position position="45"/>
    </location>
</feature>
<dbReference type="AlphaFoldDB" id="A0A9N9NI39"/>
<reference evidence="2" key="1">
    <citation type="submission" date="2021-06" db="EMBL/GenBank/DDBJ databases">
        <authorList>
            <person name="Kallberg Y."/>
            <person name="Tangrot J."/>
            <person name="Rosling A."/>
        </authorList>
    </citation>
    <scope>NUCLEOTIDE SEQUENCE</scope>
    <source>
        <strain evidence="2">87-6 pot B 2015</strain>
    </source>
</reference>
<feature type="compositionally biased region" description="Basic and acidic residues" evidence="1">
    <location>
        <begin position="1"/>
        <end position="10"/>
    </location>
</feature>
<dbReference type="Proteomes" id="UP000789375">
    <property type="component" value="Unassembled WGS sequence"/>
</dbReference>
<feature type="compositionally biased region" description="Low complexity" evidence="1">
    <location>
        <begin position="12"/>
        <end position="38"/>
    </location>
</feature>
<organism evidence="2 3">
    <name type="scientific">Funneliformis mosseae</name>
    <name type="common">Endomycorrhizal fungus</name>
    <name type="synonym">Glomus mosseae</name>
    <dbReference type="NCBI Taxonomy" id="27381"/>
    <lineage>
        <taxon>Eukaryota</taxon>
        <taxon>Fungi</taxon>
        <taxon>Fungi incertae sedis</taxon>
        <taxon>Mucoromycota</taxon>
        <taxon>Glomeromycotina</taxon>
        <taxon>Glomeromycetes</taxon>
        <taxon>Glomerales</taxon>
        <taxon>Glomeraceae</taxon>
        <taxon>Funneliformis</taxon>
    </lineage>
</organism>
<evidence type="ECO:0000313" key="3">
    <source>
        <dbReference type="Proteomes" id="UP000789375"/>
    </source>
</evidence>
<dbReference type="EMBL" id="CAJVPP010018249">
    <property type="protein sequence ID" value="CAG8734960.1"/>
    <property type="molecule type" value="Genomic_DNA"/>
</dbReference>
<evidence type="ECO:0000256" key="1">
    <source>
        <dbReference type="SAM" id="MobiDB-lite"/>
    </source>
</evidence>
<proteinExistence type="predicted"/>